<reference evidence="1 2" key="1">
    <citation type="submission" date="2019-12" db="EMBL/GenBank/DDBJ databases">
        <authorList>
            <person name="Scholz U."/>
            <person name="Mascher M."/>
            <person name="Fiebig A."/>
        </authorList>
    </citation>
    <scope>NUCLEOTIDE SEQUENCE</scope>
</reference>
<accession>A0A7I8JT14</accession>
<name>A0A7I8JT14_SPIIN</name>
<evidence type="ECO:0000313" key="2">
    <source>
        <dbReference type="Proteomes" id="UP001189122"/>
    </source>
</evidence>
<dbReference type="Proteomes" id="UP001189122">
    <property type="component" value="Unassembled WGS sequence"/>
</dbReference>
<organism evidence="1">
    <name type="scientific">Spirodela intermedia</name>
    <name type="common">Intermediate duckweed</name>
    <dbReference type="NCBI Taxonomy" id="51605"/>
    <lineage>
        <taxon>Eukaryota</taxon>
        <taxon>Viridiplantae</taxon>
        <taxon>Streptophyta</taxon>
        <taxon>Embryophyta</taxon>
        <taxon>Tracheophyta</taxon>
        <taxon>Spermatophyta</taxon>
        <taxon>Magnoliopsida</taxon>
        <taxon>Liliopsida</taxon>
        <taxon>Araceae</taxon>
        <taxon>Lemnoideae</taxon>
        <taxon>Spirodela</taxon>
    </lineage>
</organism>
<dbReference type="EMBL" id="CACRZD030000017">
    <property type="protein sequence ID" value="CAA6672905.1"/>
    <property type="molecule type" value="Genomic_DNA"/>
</dbReference>
<protein>
    <submittedName>
        <fullName evidence="1">Uncharacterized protein</fullName>
    </submittedName>
</protein>
<gene>
    <name evidence="1" type="ORF">SI7747_17019321</name>
</gene>
<sequence length="118" mass="13422">MRMDSVNLQWKNLPKNVILRNDVTFYFQRSLTSVYWNGMELANATGPSGKTGARRIYRMGLNLDDGVLKLNSSTTVNGHVKVFGMFHHHVDVFINCTISLDLWKETITDQLCNESVSV</sequence>
<keyword evidence="2" id="KW-1185">Reference proteome</keyword>
<dbReference type="AlphaFoldDB" id="A0A7I8JT14"/>
<dbReference type="EMBL" id="LR743604">
    <property type="protein sequence ID" value="CAA2633841.1"/>
    <property type="molecule type" value="Genomic_DNA"/>
</dbReference>
<proteinExistence type="predicted"/>
<evidence type="ECO:0000313" key="1">
    <source>
        <dbReference type="EMBL" id="CAA2633841.1"/>
    </source>
</evidence>